<dbReference type="Pfam" id="PF13424">
    <property type="entry name" value="TPR_12"/>
    <property type="match status" value="1"/>
</dbReference>
<reference evidence="3 4" key="1">
    <citation type="submission" date="2013-09" db="EMBL/GenBank/DDBJ databases">
        <authorList>
            <person name="Zeng Z."/>
            <person name="Chen C."/>
        </authorList>
    </citation>
    <scope>NUCLEOTIDE SEQUENCE [LARGE SCALE GENOMIC DNA]</scope>
    <source>
        <strain evidence="3 4">WB 3.3-2</strain>
    </source>
</reference>
<evidence type="ECO:0000313" key="3">
    <source>
        <dbReference type="EMBL" id="KGO84717.1"/>
    </source>
</evidence>
<feature type="repeat" description="TPR" evidence="1">
    <location>
        <begin position="53"/>
        <end position="86"/>
    </location>
</feature>
<dbReference type="InterPro" id="IPR011990">
    <property type="entry name" value="TPR-like_helical_dom_sf"/>
</dbReference>
<evidence type="ECO:0000256" key="2">
    <source>
        <dbReference type="SAM" id="Phobius"/>
    </source>
</evidence>
<gene>
    <name evidence="3" type="ORF">Q765_20125</name>
</gene>
<dbReference type="PANTHER" id="PTHR19959:SF119">
    <property type="entry name" value="FUNGAL LIPASE-LIKE DOMAIN-CONTAINING PROTEIN"/>
    <property type="match status" value="1"/>
</dbReference>
<sequence>MAQEITKTPLQLCQNLIDKGNRAKKTGDYTKALEYYSEAEILAENEQWQQELFDIKNNIGVVYASLSNYGEARGYYEQALQIASKDPKDNLVMVLNNIANTYSYENDYRNAIKYFTDAYNNPKANNSENASTFLAINISDNYNKLGDYKQARNYLDKVGEFKKSGKVAQFWRLNYAETFYIEGNYNEAEKMMLDLLSDSANEKDTDSYVYSTELLSKIYTKKNNPAKAIFYAKEGLQHSFKMKARIDLYDRLSGLYFGQKDYAAASKYKDSVIATKDSIASLVNKELFETNRIKLKIQRYQNELKINREKQGNERTLFILVIIFSIILFFFIYRVLKNRLLKQKQEKIITENQQKIIELELDHLKNNIAEKNRKLSAKALYLSGRNELIEEVINSVSQIKEVSQNQEVANYIKSLKEYLKTDAEWDDFITYFEKVNPAFLSTLKTKHPQLNPADIRFICYLYMNLDLKEISNIFSITVEAGKKRKQRIAKKMEVEAEELHNYILKLS</sequence>
<feature type="transmembrane region" description="Helical" evidence="2">
    <location>
        <begin position="317"/>
        <end position="336"/>
    </location>
</feature>
<evidence type="ECO:0000256" key="1">
    <source>
        <dbReference type="PROSITE-ProRule" id="PRU00339"/>
    </source>
</evidence>
<keyword evidence="2" id="KW-1133">Transmembrane helix</keyword>
<keyword evidence="1" id="KW-0802">TPR repeat</keyword>
<keyword evidence="2" id="KW-0472">Membrane</keyword>
<proteinExistence type="predicted"/>
<comment type="caution">
    <text evidence="3">The sequence shown here is derived from an EMBL/GenBank/DDBJ whole genome shotgun (WGS) entry which is preliminary data.</text>
</comment>
<accession>A0A0A2LWJ6</accession>
<name>A0A0A2LWJ6_9FLAO</name>
<dbReference type="eggNOG" id="COG0457">
    <property type="taxonomic scope" value="Bacteria"/>
</dbReference>
<dbReference type="SUPFAM" id="SSF48452">
    <property type="entry name" value="TPR-like"/>
    <property type="match status" value="2"/>
</dbReference>
<keyword evidence="2" id="KW-0812">Transmembrane</keyword>
<dbReference type="InterPro" id="IPR019734">
    <property type="entry name" value="TPR_rpt"/>
</dbReference>
<protein>
    <submittedName>
        <fullName evidence="3">Uncharacterized protein</fullName>
    </submittedName>
</protein>
<organism evidence="3 4">
    <name type="scientific">Flavobacterium rivuli WB 3.3-2 = DSM 21788</name>
    <dbReference type="NCBI Taxonomy" id="1121895"/>
    <lineage>
        <taxon>Bacteria</taxon>
        <taxon>Pseudomonadati</taxon>
        <taxon>Bacteroidota</taxon>
        <taxon>Flavobacteriia</taxon>
        <taxon>Flavobacteriales</taxon>
        <taxon>Flavobacteriaceae</taxon>
        <taxon>Flavobacterium</taxon>
    </lineage>
</organism>
<dbReference type="Gene3D" id="1.25.40.10">
    <property type="entry name" value="Tetratricopeptide repeat domain"/>
    <property type="match status" value="2"/>
</dbReference>
<dbReference type="AlphaFoldDB" id="A0A0A2LWJ6"/>
<evidence type="ECO:0000313" key="4">
    <source>
        <dbReference type="Proteomes" id="UP000030152"/>
    </source>
</evidence>
<dbReference type="EMBL" id="JRLX01000040">
    <property type="protein sequence ID" value="KGO84717.1"/>
    <property type="molecule type" value="Genomic_DNA"/>
</dbReference>
<dbReference type="RefSeq" id="WP_020214899.1">
    <property type="nucleotide sequence ID" value="NZ_JRLX01000040.1"/>
</dbReference>
<dbReference type="STRING" id="1121895.GCA_000378485_03724"/>
<keyword evidence="4" id="KW-1185">Reference proteome</keyword>
<dbReference type="Proteomes" id="UP000030152">
    <property type="component" value="Unassembled WGS sequence"/>
</dbReference>
<dbReference type="SMART" id="SM00028">
    <property type="entry name" value="TPR"/>
    <property type="match status" value="3"/>
</dbReference>
<dbReference type="PANTHER" id="PTHR19959">
    <property type="entry name" value="KINESIN LIGHT CHAIN"/>
    <property type="match status" value="1"/>
</dbReference>
<dbReference type="Pfam" id="PF13181">
    <property type="entry name" value="TPR_8"/>
    <property type="match status" value="1"/>
</dbReference>
<dbReference type="PROSITE" id="PS50005">
    <property type="entry name" value="TPR"/>
    <property type="match status" value="1"/>
</dbReference>